<dbReference type="Proteomes" id="UP001589855">
    <property type="component" value="Unassembled WGS sequence"/>
</dbReference>
<evidence type="ECO:0008006" key="3">
    <source>
        <dbReference type="Google" id="ProtNLM"/>
    </source>
</evidence>
<evidence type="ECO:0000313" key="2">
    <source>
        <dbReference type="Proteomes" id="UP001589855"/>
    </source>
</evidence>
<reference evidence="1 2" key="1">
    <citation type="submission" date="2024-09" db="EMBL/GenBank/DDBJ databases">
        <authorList>
            <person name="Sun Q."/>
            <person name="Mori K."/>
        </authorList>
    </citation>
    <scope>NUCLEOTIDE SEQUENCE [LARGE SCALE GENOMIC DNA]</scope>
    <source>
        <strain evidence="1 2">TBRC 4575</strain>
    </source>
</reference>
<name>A0ABV6K6F7_9LACO</name>
<dbReference type="EMBL" id="JBHLUK010000073">
    <property type="protein sequence ID" value="MFC0424639.1"/>
    <property type="molecule type" value="Genomic_DNA"/>
</dbReference>
<proteinExistence type="predicted"/>
<keyword evidence="2" id="KW-1185">Reference proteome</keyword>
<dbReference type="RefSeq" id="WP_225425627.1">
    <property type="nucleotide sequence ID" value="NZ_BAABRM010000008.1"/>
</dbReference>
<organism evidence="1 2">
    <name type="scientific">Lactiplantibacillus plajomi</name>
    <dbReference type="NCBI Taxonomy" id="1457217"/>
    <lineage>
        <taxon>Bacteria</taxon>
        <taxon>Bacillati</taxon>
        <taxon>Bacillota</taxon>
        <taxon>Bacilli</taxon>
        <taxon>Lactobacillales</taxon>
        <taxon>Lactobacillaceae</taxon>
        <taxon>Lactiplantibacillus</taxon>
    </lineage>
</organism>
<evidence type="ECO:0000313" key="1">
    <source>
        <dbReference type="EMBL" id="MFC0424639.1"/>
    </source>
</evidence>
<accession>A0ABV6K6F7</accession>
<sequence length="57" mass="6702">MATILKYVLLLLLLYALISVVTAFVRTILAKKRGKTANFWEYFFDVFLNVLDPTNWF</sequence>
<gene>
    <name evidence="1" type="ORF">ACFFGS_10945</name>
</gene>
<protein>
    <recommendedName>
        <fullName evidence="3">YggT family protein</fullName>
    </recommendedName>
</protein>
<comment type="caution">
    <text evidence="1">The sequence shown here is derived from an EMBL/GenBank/DDBJ whole genome shotgun (WGS) entry which is preliminary data.</text>
</comment>